<comment type="similarity">
    <text evidence="2">Belongs to the bacterial solute-binding protein SsuA/TauA family.</text>
</comment>
<dbReference type="Gene3D" id="3.40.190.10">
    <property type="entry name" value="Periplasmic binding protein-like II"/>
    <property type="match status" value="2"/>
</dbReference>
<dbReference type="OrthoDB" id="9802202at2"/>
<reference evidence="7" key="1">
    <citation type="submission" date="2017-02" db="EMBL/GenBank/DDBJ databases">
        <authorList>
            <person name="Varghese N."/>
            <person name="Submissions S."/>
        </authorList>
    </citation>
    <scope>NUCLEOTIDE SEQUENCE [LARGE SCALE GENOMIC DNA]</scope>
    <source>
        <strain evidence="7">ATCC 35199</strain>
    </source>
</reference>
<organism evidence="6 7">
    <name type="scientific">Acetoanaerobium noterae</name>
    <dbReference type="NCBI Taxonomy" id="745369"/>
    <lineage>
        <taxon>Bacteria</taxon>
        <taxon>Bacillati</taxon>
        <taxon>Bacillota</taxon>
        <taxon>Clostridia</taxon>
        <taxon>Peptostreptococcales</taxon>
        <taxon>Filifactoraceae</taxon>
        <taxon>Acetoanaerobium</taxon>
    </lineage>
</organism>
<feature type="chain" id="PRO_5038661740" evidence="4">
    <location>
        <begin position="31"/>
        <end position="347"/>
    </location>
</feature>
<feature type="signal peptide" evidence="4">
    <location>
        <begin position="1"/>
        <end position="30"/>
    </location>
</feature>
<name>A0A1T5AJA1_9FIRM</name>
<evidence type="ECO:0000256" key="3">
    <source>
        <dbReference type="ARBA" id="ARBA00022729"/>
    </source>
</evidence>
<gene>
    <name evidence="6" type="ORF">SAMN02745120_0963</name>
</gene>
<keyword evidence="7" id="KW-1185">Reference proteome</keyword>
<evidence type="ECO:0000259" key="5">
    <source>
        <dbReference type="Pfam" id="PF09084"/>
    </source>
</evidence>
<accession>A0A1T5AJA1</accession>
<protein>
    <submittedName>
        <fullName evidence="6">NitT/TauT family transport system substrate-binding protein</fullName>
    </submittedName>
</protein>
<dbReference type="Proteomes" id="UP000243406">
    <property type="component" value="Unassembled WGS sequence"/>
</dbReference>
<dbReference type="RefSeq" id="WP_013360297.1">
    <property type="nucleotide sequence ID" value="NZ_FUYN01000002.1"/>
</dbReference>
<dbReference type="PROSITE" id="PS51257">
    <property type="entry name" value="PROKAR_LIPOPROTEIN"/>
    <property type="match status" value="1"/>
</dbReference>
<dbReference type="SUPFAM" id="SSF53850">
    <property type="entry name" value="Periplasmic binding protein-like II"/>
    <property type="match status" value="1"/>
</dbReference>
<sequence>MKKNIKKFTNLVLSAALVMSIFTGCSSNTATPAETTEGSESKELTKVVVSEFRGMNYAAVHIADAMGYFEEQGLDVEFAVYGDGPVAFQGMHAGDSQFCMLSIEPVFRAFDEGLESKVVAALDTTRLYGFAGSKDITEISQLKGKTVFAGAPGSAPYSFIWSILEEGGLNPAEDVTFAQMQYGASITALEQGTIDASYMDHYNRNKFSAIGANFLVDGADMETKKRVFGSEKFEGSIITATKKFVDENPETVQKFVNATVKGAKWLTSHSDEEVAEVLMPYHDGSTKEDLIERISLIKIAYSPDCKISAEGYEAMENFSLKTGVLKNKVGFDNIIDMSFVEKAQDVK</sequence>
<evidence type="ECO:0000256" key="4">
    <source>
        <dbReference type="SAM" id="SignalP"/>
    </source>
</evidence>
<evidence type="ECO:0000313" key="7">
    <source>
        <dbReference type="Proteomes" id="UP000243406"/>
    </source>
</evidence>
<dbReference type="PANTHER" id="PTHR30024:SF47">
    <property type="entry name" value="TAURINE-BINDING PERIPLASMIC PROTEIN"/>
    <property type="match status" value="1"/>
</dbReference>
<dbReference type="InterPro" id="IPR015168">
    <property type="entry name" value="SsuA/THI5"/>
</dbReference>
<feature type="domain" description="SsuA/THI5-like" evidence="5">
    <location>
        <begin position="56"/>
        <end position="272"/>
    </location>
</feature>
<dbReference type="PANTHER" id="PTHR30024">
    <property type="entry name" value="ALIPHATIC SULFONATES-BINDING PROTEIN-RELATED"/>
    <property type="match status" value="1"/>
</dbReference>
<dbReference type="GO" id="GO:0042597">
    <property type="term" value="C:periplasmic space"/>
    <property type="evidence" value="ECO:0007669"/>
    <property type="project" value="UniProtKB-SubCell"/>
</dbReference>
<proteinExistence type="inferred from homology"/>
<dbReference type="AlphaFoldDB" id="A0A1T5AJA1"/>
<dbReference type="EMBL" id="FUYN01000002">
    <property type="protein sequence ID" value="SKB35088.1"/>
    <property type="molecule type" value="Genomic_DNA"/>
</dbReference>
<comment type="subcellular location">
    <subcellularLocation>
        <location evidence="1">Periplasm</location>
    </subcellularLocation>
</comment>
<keyword evidence="3 4" id="KW-0732">Signal</keyword>
<evidence type="ECO:0000313" key="6">
    <source>
        <dbReference type="EMBL" id="SKB35088.1"/>
    </source>
</evidence>
<evidence type="ECO:0000256" key="2">
    <source>
        <dbReference type="ARBA" id="ARBA00010742"/>
    </source>
</evidence>
<dbReference type="Pfam" id="PF09084">
    <property type="entry name" value="NMT1"/>
    <property type="match status" value="1"/>
</dbReference>
<evidence type="ECO:0000256" key="1">
    <source>
        <dbReference type="ARBA" id="ARBA00004418"/>
    </source>
</evidence>